<keyword evidence="1" id="KW-0807">Transducer</keyword>
<reference evidence="3 4" key="1">
    <citation type="journal article" date="2022" name="Syst. Appl. Microbiol.">
        <title>Pseudomonas alliivorans sp. nov., a plant-pathogenic bacterium isolated from onion foliage in Georgia, USA.</title>
        <authorList>
            <person name="Zhao M."/>
            <person name="Tyson C."/>
            <person name="Chen H.C."/>
            <person name="Paudel S."/>
            <person name="Gitaitis R."/>
            <person name="Kvitko B."/>
            <person name="Dutta B."/>
        </authorList>
    </citation>
    <scope>NUCLEOTIDE SEQUENCE [LARGE SCALE GENOMIC DNA]</scope>
    <source>
        <strain evidence="3 4">20GA0068</strain>
    </source>
</reference>
<proteinExistence type="predicted"/>
<dbReference type="InterPro" id="IPR004089">
    <property type="entry name" value="MCPsignal_dom"/>
</dbReference>
<comment type="caution">
    <text evidence="3">The sequence shown here is derived from an EMBL/GenBank/DDBJ whole genome shotgun (WGS) entry which is preliminary data.</text>
</comment>
<organism evidence="3 4">
    <name type="scientific">Pseudomonas alliivorans</name>
    <dbReference type="NCBI Taxonomy" id="2810613"/>
    <lineage>
        <taxon>Bacteria</taxon>
        <taxon>Pseudomonadati</taxon>
        <taxon>Pseudomonadota</taxon>
        <taxon>Gammaproteobacteria</taxon>
        <taxon>Pseudomonadales</taxon>
        <taxon>Pseudomonadaceae</taxon>
        <taxon>Pseudomonas</taxon>
    </lineage>
</organism>
<sequence length="75" mass="7800">MRSFIEAPESGLRSGRVAGSIPKVIRGIAGQTNLLALDAAMEAARAGCVENRSGPACPAQSFSLEHQRLQAAVHA</sequence>
<dbReference type="Gene3D" id="1.10.287.950">
    <property type="entry name" value="Methyl-accepting chemotaxis protein"/>
    <property type="match status" value="1"/>
</dbReference>
<dbReference type="Proteomes" id="UP000673197">
    <property type="component" value="Unassembled WGS sequence"/>
</dbReference>
<dbReference type="Pfam" id="PF00015">
    <property type="entry name" value="MCPsignal"/>
    <property type="match status" value="1"/>
</dbReference>
<keyword evidence="4" id="KW-1185">Reference proteome</keyword>
<evidence type="ECO:0000313" key="4">
    <source>
        <dbReference type="Proteomes" id="UP000673197"/>
    </source>
</evidence>
<protein>
    <recommendedName>
        <fullName evidence="2">Methyl-accepting transducer domain-containing protein</fullName>
    </recommendedName>
</protein>
<dbReference type="EMBL" id="JAFFZW010000002">
    <property type="protein sequence ID" value="MBP0945250.1"/>
    <property type="molecule type" value="Genomic_DNA"/>
</dbReference>
<evidence type="ECO:0000313" key="3">
    <source>
        <dbReference type="EMBL" id="MBP0945250.1"/>
    </source>
</evidence>
<evidence type="ECO:0000259" key="2">
    <source>
        <dbReference type="PROSITE" id="PS50111"/>
    </source>
</evidence>
<evidence type="ECO:0000256" key="1">
    <source>
        <dbReference type="PROSITE-ProRule" id="PRU00284"/>
    </source>
</evidence>
<dbReference type="SUPFAM" id="SSF58104">
    <property type="entry name" value="Methyl-accepting chemotaxis protein (MCP) signaling domain"/>
    <property type="match status" value="1"/>
</dbReference>
<accession>A0ABS4C3N6</accession>
<name>A0ABS4C3N6_9PSED</name>
<gene>
    <name evidence="3" type="ORF">JTJ32_07930</name>
</gene>
<feature type="domain" description="Methyl-accepting transducer" evidence="2">
    <location>
        <begin position="1"/>
        <end position="75"/>
    </location>
</feature>
<dbReference type="PROSITE" id="PS50111">
    <property type="entry name" value="CHEMOTAXIS_TRANSDUC_2"/>
    <property type="match status" value="1"/>
</dbReference>